<organism evidence="1 2">
    <name type="scientific">Pyrus ussuriensis x Pyrus communis</name>
    <dbReference type="NCBI Taxonomy" id="2448454"/>
    <lineage>
        <taxon>Eukaryota</taxon>
        <taxon>Viridiplantae</taxon>
        <taxon>Streptophyta</taxon>
        <taxon>Embryophyta</taxon>
        <taxon>Tracheophyta</taxon>
        <taxon>Spermatophyta</taxon>
        <taxon>Magnoliopsida</taxon>
        <taxon>eudicotyledons</taxon>
        <taxon>Gunneridae</taxon>
        <taxon>Pentapetalae</taxon>
        <taxon>rosids</taxon>
        <taxon>fabids</taxon>
        <taxon>Rosales</taxon>
        <taxon>Rosaceae</taxon>
        <taxon>Amygdaloideae</taxon>
        <taxon>Maleae</taxon>
        <taxon>Pyrus</taxon>
    </lineage>
</organism>
<accession>A0A5N5HDZ2</accession>
<dbReference type="AlphaFoldDB" id="A0A5N5HDZ2"/>
<name>A0A5N5HDZ2_9ROSA</name>
<evidence type="ECO:0000313" key="2">
    <source>
        <dbReference type="Proteomes" id="UP000327157"/>
    </source>
</evidence>
<evidence type="ECO:0000313" key="1">
    <source>
        <dbReference type="EMBL" id="KAB2621354.1"/>
    </source>
</evidence>
<comment type="caution">
    <text evidence="1">The sequence shown here is derived from an EMBL/GenBank/DDBJ whole genome shotgun (WGS) entry which is preliminary data.</text>
</comment>
<reference evidence="1 2" key="1">
    <citation type="submission" date="2019-09" db="EMBL/GenBank/DDBJ databases">
        <authorList>
            <person name="Ou C."/>
        </authorList>
    </citation>
    <scope>NUCLEOTIDE SEQUENCE [LARGE SCALE GENOMIC DNA]</scope>
    <source>
        <strain evidence="1">S2</strain>
        <tissue evidence="1">Leaf</tissue>
    </source>
</reference>
<reference evidence="1 2" key="3">
    <citation type="submission" date="2019-11" db="EMBL/GenBank/DDBJ databases">
        <title>A de novo genome assembly of a pear dwarfing rootstock.</title>
        <authorList>
            <person name="Wang F."/>
            <person name="Wang J."/>
            <person name="Li S."/>
            <person name="Zhang Y."/>
            <person name="Fang M."/>
            <person name="Ma L."/>
            <person name="Zhao Y."/>
            <person name="Jiang S."/>
        </authorList>
    </citation>
    <scope>NUCLEOTIDE SEQUENCE [LARGE SCALE GENOMIC DNA]</scope>
    <source>
        <strain evidence="1">S2</strain>
        <tissue evidence="1">Leaf</tissue>
    </source>
</reference>
<protein>
    <submittedName>
        <fullName evidence="1">Uncharacterized protein</fullName>
    </submittedName>
</protein>
<proteinExistence type="predicted"/>
<dbReference type="EMBL" id="SMOL01000231">
    <property type="protein sequence ID" value="KAB2621354.1"/>
    <property type="molecule type" value="Genomic_DNA"/>
</dbReference>
<keyword evidence="2" id="KW-1185">Reference proteome</keyword>
<gene>
    <name evidence="1" type="ORF">D8674_023536</name>
</gene>
<dbReference type="Proteomes" id="UP000327157">
    <property type="component" value="Chromosome 4"/>
</dbReference>
<reference evidence="2" key="2">
    <citation type="submission" date="2019-10" db="EMBL/GenBank/DDBJ databases">
        <title>A de novo genome assembly of a pear dwarfing rootstock.</title>
        <authorList>
            <person name="Wang F."/>
            <person name="Wang J."/>
            <person name="Li S."/>
            <person name="Zhang Y."/>
            <person name="Fang M."/>
            <person name="Ma L."/>
            <person name="Zhao Y."/>
            <person name="Jiang S."/>
        </authorList>
    </citation>
    <scope>NUCLEOTIDE SEQUENCE [LARGE SCALE GENOMIC DNA]</scope>
</reference>
<sequence length="143" mass="14974">MALSLGIGFATLCRDFKLCDHGKCVCIGEHRPHANEAPNFAVTLEEASTNVCSRDIDCDLLIKCNTGGLKPCDHGKCVCIGAHHSHANQAPNSAVALEEAGANVCSHDINCDSLIKRNPGDLKRCDHGKCIGVGGKISPPASA</sequence>